<name>A0A9D1N146_9CLOT</name>
<dbReference type="Proteomes" id="UP000886748">
    <property type="component" value="Unassembled WGS sequence"/>
</dbReference>
<dbReference type="AlphaFoldDB" id="A0A9D1N146"/>
<gene>
    <name evidence="1" type="ORF">IAD26_09155</name>
</gene>
<accession>A0A9D1N146</accession>
<proteinExistence type="predicted"/>
<evidence type="ECO:0000313" key="1">
    <source>
        <dbReference type="EMBL" id="HIU93283.1"/>
    </source>
</evidence>
<reference evidence="1" key="1">
    <citation type="submission" date="2020-10" db="EMBL/GenBank/DDBJ databases">
        <authorList>
            <person name="Gilroy R."/>
        </authorList>
    </citation>
    <scope>NUCLEOTIDE SEQUENCE</scope>
    <source>
        <strain evidence="1">CHK154-7741</strain>
    </source>
</reference>
<reference evidence="1" key="2">
    <citation type="journal article" date="2021" name="PeerJ">
        <title>Extensive microbial diversity within the chicken gut microbiome revealed by metagenomics and culture.</title>
        <authorList>
            <person name="Gilroy R."/>
            <person name="Ravi A."/>
            <person name="Getino M."/>
            <person name="Pursley I."/>
            <person name="Horton D.L."/>
            <person name="Alikhan N.F."/>
            <person name="Baker D."/>
            <person name="Gharbi K."/>
            <person name="Hall N."/>
            <person name="Watson M."/>
            <person name="Adriaenssens E.M."/>
            <person name="Foster-Nyarko E."/>
            <person name="Jarju S."/>
            <person name="Secka A."/>
            <person name="Antonio M."/>
            <person name="Oren A."/>
            <person name="Chaudhuri R.R."/>
            <person name="La Ragione R."/>
            <person name="Hildebrand F."/>
            <person name="Pallen M.J."/>
        </authorList>
    </citation>
    <scope>NUCLEOTIDE SEQUENCE</scope>
    <source>
        <strain evidence="1">CHK154-7741</strain>
    </source>
</reference>
<evidence type="ECO:0000313" key="2">
    <source>
        <dbReference type="Proteomes" id="UP000886748"/>
    </source>
</evidence>
<dbReference type="EMBL" id="DVOD01000067">
    <property type="protein sequence ID" value="HIU93283.1"/>
    <property type="molecule type" value="Genomic_DNA"/>
</dbReference>
<comment type="caution">
    <text evidence="1">The sequence shown here is derived from an EMBL/GenBank/DDBJ whole genome shotgun (WGS) entry which is preliminary data.</text>
</comment>
<protein>
    <submittedName>
        <fullName evidence="1">Uncharacterized protein</fullName>
    </submittedName>
</protein>
<organism evidence="1 2">
    <name type="scientific">Candidatus Limenecus avicola</name>
    <dbReference type="NCBI Taxonomy" id="2840847"/>
    <lineage>
        <taxon>Bacteria</taxon>
        <taxon>Bacillati</taxon>
        <taxon>Bacillota</taxon>
        <taxon>Clostridia</taxon>
        <taxon>Eubacteriales</taxon>
        <taxon>Clostridiaceae</taxon>
        <taxon>Clostridiaceae incertae sedis</taxon>
        <taxon>Candidatus Limenecus</taxon>
    </lineage>
</organism>
<sequence length="233" mass="27968">MSNCNAEFMSKEYLINQIRSLIEEIYTNQRRPFYSEMDFQYNLLLMLEKNKPEGWSIYTEVPYDNEDSEHKRIDICVVKHSTDDQPEKDEIYLIELKYKTEEEAYWNPFWGEEKNLKLHSCYTNNREAFFEDVDKLKNLSDSNTKVKSAFAIFLTNCKNYIENERKTNYFMGIDKDNTCNLKKDGELIAKGEWHEVQYDSFSKEKTEKKEVHFNIVEIPKKLNPGNKKRRNKK</sequence>